<reference evidence="1 2" key="1">
    <citation type="submission" date="2016-12" db="EMBL/GenBank/DDBJ databases">
        <title>The genomes of Aspergillus section Nigri reveals drivers in fungal speciation.</title>
        <authorList>
            <consortium name="DOE Joint Genome Institute"/>
            <person name="Vesth T.C."/>
            <person name="Nybo J."/>
            <person name="Theobald S."/>
            <person name="Brandl J."/>
            <person name="Frisvad J.C."/>
            <person name="Nielsen K.F."/>
            <person name="Lyhne E.K."/>
            <person name="Kogle M.E."/>
            <person name="Kuo A."/>
            <person name="Riley R."/>
            <person name="Clum A."/>
            <person name="Nolan M."/>
            <person name="Lipzen A."/>
            <person name="Salamov A."/>
            <person name="Henrissat B."/>
            <person name="Wiebenga A."/>
            <person name="De Vries R.P."/>
            <person name="Grigoriev I.V."/>
            <person name="Mortensen U.H."/>
            <person name="Andersen M.R."/>
            <person name="Baker S.E."/>
        </authorList>
    </citation>
    <scope>NUCLEOTIDE SEQUENCE [LARGE SCALE GENOMIC DNA]</scope>
    <source>
        <strain evidence="1 2">IBT 23096</strain>
    </source>
</reference>
<gene>
    <name evidence="1" type="ORF">P170DRAFT_105895</name>
</gene>
<keyword evidence="2" id="KW-1185">Reference proteome</keyword>
<accession>A0A2I2GI28</accession>
<dbReference type="VEuPathDB" id="FungiDB:P170DRAFT_105895"/>
<proteinExistence type="predicted"/>
<dbReference type="Proteomes" id="UP000234275">
    <property type="component" value="Unassembled WGS sequence"/>
</dbReference>
<comment type="caution">
    <text evidence="1">The sequence shown here is derived from an EMBL/GenBank/DDBJ whole genome shotgun (WGS) entry which is preliminary data.</text>
</comment>
<dbReference type="AlphaFoldDB" id="A0A2I2GI28"/>
<protein>
    <submittedName>
        <fullName evidence="1">Uncharacterized protein</fullName>
    </submittedName>
</protein>
<name>A0A2I2GI28_9EURO</name>
<dbReference type="EMBL" id="MSFO01000002">
    <property type="protein sequence ID" value="PLB52530.1"/>
    <property type="molecule type" value="Genomic_DNA"/>
</dbReference>
<evidence type="ECO:0000313" key="2">
    <source>
        <dbReference type="Proteomes" id="UP000234275"/>
    </source>
</evidence>
<dbReference type="RefSeq" id="XP_024707832.1">
    <property type="nucleotide sequence ID" value="XM_024842290.1"/>
</dbReference>
<sequence>MTSLGRSGLKGQLEPQTPLLVTEGMPFWLFLFFLGPARLQSTSSLLAGVAAILGHPPISSAMSHGLMPYPERVNGSVANEYKSFPTK</sequence>
<dbReference type="GeneID" id="36549985"/>
<evidence type="ECO:0000313" key="1">
    <source>
        <dbReference type="EMBL" id="PLB52530.1"/>
    </source>
</evidence>
<organism evidence="1 2">
    <name type="scientific">Aspergillus steynii IBT 23096</name>
    <dbReference type="NCBI Taxonomy" id="1392250"/>
    <lineage>
        <taxon>Eukaryota</taxon>
        <taxon>Fungi</taxon>
        <taxon>Dikarya</taxon>
        <taxon>Ascomycota</taxon>
        <taxon>Pezizomycotina</taxon>
        <taxon>Eurotiomycetes</taxon>
        <taxon>Eurotiomycetidae</taxon>
        <taxon>Eurotiales</taxon>
        <taxon>Aspergillaceae</taxon>
        <taxon>Aspergillus</taxon>
        <taxon>Aspergillus subgen. Circumdati</taxon>
    </lineage>
</organism>